<dbReference type="AlphaFoldDB" id="S2W4S3"/>
<dbReference type="RefSeq" id="WP_016455635.1">
    <property type="nucleotide sequence ID" value="NZ_KE150269.1"/>
</dbReference>
<keyword evidence="3" id="KW-1185">Reference proteome</keyword>
<protein>
    <recommendedName>
        <fullName evidence="4">Lipoprotein</fullName>
    </recommendedName>
</protein>
<dbReference type="EMBL" id="AGZR01000005">
    <property type="protein sequence ID" value="EPD33260.1"/>
    <property type="molecule type" value="Genomic_DNA"/>
</dbReference>
<reference evidence="2 3" key="1">
    <citation type="submission" date="2013-04" db="EMBL/GenBank/DDBJ databases">
        <title>The Genome Sequence of Propionimicrobium lymphophilum ACS-093-V-SCH5.</title>
        <authorList>
            <consortium name="The Broad Institute Genomics Platform"/>
            <person name="Earl A."/>
            <person name="Ward D."/>
            <person name="Feldgarden M."/>
            <person name="Gevers D."/>
            <person name="Saerens B."/>
            <person name="Vaneechoutte M."/>
            <person name="Walker B."/>
            <person name="Young S."/>
            <person name="Zeng Q."/>
            <person name="Gargeya S."/>
            <person name="Fitzgerald M."/>
            <person name="Haas B."/>
            <person name="Abouelleil A."/>
            <person name="Allen A.W."/>
            <person name="Alvarado L."/>
            <person name="Arachchi H.M."/>
            <person name="Berlin A.M."/>
            <person name="Chapman S.B."/>
            <person name="Gainer-Dewar J."/>
            <person name="Goldberg J."/>
            <person name="Griggs A."/>
            <person name="Gujja S."/>
            <person name="Hansen M."/>
            <person name="Howarth C."/>
            <person name="Imamovic A."/>
            <person name="Ireland A."/>
            <person name="Larimer J."/>
            <person name="McCowan C."/>
            <person name="Murphy C."/>
            <person name="Pearson M."/>
            <person name="Poon T.W."/>
            <person name="Priest M."/>
            <person name="Roberts A."/>
            <person name="Saif S."/>
            <person name="Shea T."/>
            <person name="Sisk P."/>
            <person name="Sykes S."/>
            <person name="Wortman J."/>
            <person name="Nusbaum C."/>
            <person name="Birren B."/>
        </authorList>
    </citation>
    <scope>NUCLEOTIDE SEQUENCE [LARGE SCALE GENOMIC DNA]</scope>
    <source>
        <strain evidence="2 3">ACS-093-V-SCH5</strain>
    </source>
</reference>
<accession>S2W4S3</accession>
<keyword evidence="1" id="KW-0732">Signal</keyword>
<feature type="signal peptide" evidence="1">
    <location>
        <begin position="1"/>
        <end position="24"/>
    </location>
</feature>
<proteinExistence type="predicted"/>
<name>S2W4S3_9ACTN</name>
<dbReference type="Proteomes" id="UP000014417">
    <property type="component" value="Unassembled WGS sequence"/>
</dbReference>
<dbReference type="OrthoDB" id="3712068at2"/>
<gene>
    <name evidence="2" type="ORF">HMPREF9306_00793</name>
</gene>
<feature type="chain" id="PRO_5004513722" description="Lipoprotein" evidence="1">
    <location>
        <begin position="25"/>
        <end position="189"/>
    </location>
</feature>
<comment type="caution">
    <text evidence="2">The sequence shown here is derived from an EMBL/GenBank/DDBJ whole genome shotgun (WGS) entry which is preliminary data.</text>
</comment>
<evidence type="ECO:0000256" key="1">
    <source>
        <dbReference type="SAM" id="SignalP"/>
    </source>
</evidence>
<evidence type="ECO:0000313" key="2">
    <source>
        <dbReference type="EMBL" id="EPD33260.1"/>
    </source>
</evidence>
<dbReference type="HOGENOM" id="CLU_133250_0_0_11"/>
<dbReference type="PROSITE" id="PS51257">
    <property type="entry name" value="PROKAR_LIPOPROTEIN"/>
    <property type="match status" value="1"/>
</dbReference>
<dbReference type="STRING" id="883161.HMPREF9306_00793"/>
<evidence type="ECO:0000313" key="3">
    <source>
        <dbReference type="Proteomes" id="UP000014417"/>
    </source>
</evidence>
<sequence>MKLRFRATICLVSLASLLTGCAGASGMAAQVGDNKIDASDVTKLQQGCEQASQEAGERSGVSKYEMINWLVSGKIGQEVAKVNDISVSESEQLDFLRAQNPAVQVLMNNDQCRSGLMDVAYFSQVMTKLQASGQRAVVPNIEVKVNPRFGKWDANRNMIIDNPGVLAGPPESYLRDLAQRMQQVPVQQP</sequence>
<organism evidence="2 3">
    <name type="scientific">Propionimicrobium lymphophilum ACS-093-V-SCH5</name>
    <dbReference type="NCBI Taxonomy" id="883161"/>
    <lineage>
        <taxon>Bacteria</taxon>
        <taxon>Bacillati</taxon>
        <taxon>Actinomycetota</taxon>
        <taxon>Actinomycetes</taxon>
        <taxon>Propionibacteriales</taxon>
        <taxon>Propionibacteriaceae</taxon>
        <taxon>Propionimicrobium</taxon>
    </lineage>
</organism>
<evidence type="ECO:0008006" key="4">
    <source>
        <dbReference type="Google" id="ProtNLM"/>
    </source>
</evidence>